<organism evidence="1">
    <name type="scientific">marine sediment metagenome</name>
    <dbReference type="NCBI Taxonomy" id="412755"/>
    <lineage>
        <taxon>unclassified sequences</taxon>
        <taxon>metagenomes</taxon>
        <taxon>ecological metagenomes</taxon>
    </lineage>
</organism>
<dbReference type="AlphaFoldDB" id="A0A0F9J6L6"/>
<accession>A0A0F9J6L6</accession>
<evidence type="ECO:0000313" key="1">
    <source>
        <dbReference type="EMBL" id="KKM28034.1"/>
    </source>
</evidence>
<protein>
    <submittedName>
        <fullName evidence="1">Uncharacterized protein</fullName>
    </submittedName>
</protein>
<dbReference type="EMBL" id="LAZR01012204">
    <property type="protein sequence ID" value="KKM28034.1"/>
    <property type="molecule type" value="Genomic_DNA"/>
</dbReference>
<name>A0A0F9J6L6_9ZZZZ</name>
<gene>
    <name evidence="1" type="ORF">LCGC14_1568750</name>
</gene>
<sequence>MERDSPSTEKTPDVPFSSNEVWLSSRQWLVAGVILAVVFCSTSSLWKRIEPFEPGPDYRIPYRLGHDYWMVNRYCGRVAPEDRTLLVGDSVVWGHYVSGDETLSHYLNELAAEDRYANLGVDVIRRLGGLPPASGVP</sequence>
<comment type="caution">
    <text evidence="1">The sequence shown here is derived from an EMBL/GenBank/DDBJ whole genome shotgun (WGS) entry which is preliminary data.</text>
</comment>
<reference evidence="1" key="1">
    <citation type="journal article" date="2015" name="Nature">
        <title>Complex archaea that bridge the gap between prokaryotes and eukaryotes.</title>
        <authorList>
            <person name="Spang A."/>
            <person name="Saw J.H."/>
            <person name="Jorgensen S.L."/>
            <person name="Zaremba-Niedzwiedzka K."/>
            <person name="Martijn J."/>
            <person name="Lind A.E."/>
            <person name="van Eijk R."/>
            <person name="Schleper C."/>
            <person name="Guy L."/>
            <person name="Ettema T.J."/>
        </authorList>
    </citation>
    <scope>NUCLEOTIDE SEQUENCE</scope>
</reference>
<proteinExistence type="predicted"/>